<evidence type="ECO:0000259" key="4">
    <source>
        <dbReference type="PROSITE" id="PS50943"/>
    </source>
</evidence>
<dbReference type="InterPro" id="IPR050807">
    <property type="entry name" value="TransReg_Diox_bact_type"/>
</dbReference>
<dbReference type="PROSITE" id="PS50943">
    <property type="entry name" value="HTH_CROC1"/>
    <property type="match status" value="1"/>
</dbReference>
<dbReference type="Pfam" id="PF01381">
    <property type="entry name" value="HTH_3"/>
    <property type="match status" value="1"/>
</dbReference>
<feature type="domain" description="HTH cro/C1-type" evidence="4">
    <location>
        <begin position="14"/>
        <end position="68"/>
    </location>
</feature>
<name>A0ABT8LFC8_9BACT</name>
<dbReference type="SUPFAM" id="SSF47413">
    <property type="entry name" value="lambda repressor-like DNA-binding domains"/>
    <property type="match status" value="1"/>
</dbReference>
<organism evidence="5 6">
    <name type="scientific">Agaribacillus aureus</name>
    <dbReference type="NCBI Taxonomy" id="3051825"/>
    <lineage>
        <taxon>Bacteria</taxon>
        <taxon>Pseudomonadati</taxon>
        <taxon>Bacteroidota</taxon>
        <taxon>Cytophagia</taxon>
        <taxon>Cytophagales</taxon>
        <taxon>Splendidivirgaceae</taxon>
        <taxon>Agaribacillus</taxon>
    </lineage>
</organism>
<evidence type="ECO:0000256" key="3">
    <source>
        <dbReference type="ARBA" id="ARBA00023163"/>
    </source>
</evidence>
<proteinExistence type="predicted"/>
<dbReference type="SMART" id="SM00530">
    <property type="entry name" value="HTH_XRE"/>
    <property type="match status" value="1"/>
</dbReference>
<dbReference type="Proteomes" id="UP001172083">
    <property type="component" value="Unassembled WGS sequence"/>
</dbReference>
<dbReference type="InterPro" id="IPR001387">
    <property type="entry name" value="Cro/C1-type_HTH"/>
</dbReference>
<evidence type="ECO:0000313" key="6">
    <source>
        <dbReference type="Proteomes" id="UP001172083"/>
    </source>
</evidence>
<comment type="caution">
    <text evidence="5">The sequence shown here is derived from an EMBL/GenBank/DDBJ whole genome shotgun (WGS) entry which is preliminary data.</text>
</comment>
<dbReference type="PANTHER" id="PTHR46797:SF23">
    <property type="entry name" value="HTH-TYPE TRANSCRIPTIONAL REGULATOR SUTR"/>
    <property type="match status" value="1"/>
</dbReference>
<keyword evidence="3" id="KW-0804">Transcription</keyword>
<dbReference type="InterPro" id="IPR010982">
    <property type="entry name" value="Lambda_DNA-bd_dom_sf"/>
</dbReference>
<reference evidence="5" key="1">
    <citation type="submission" date="2023-06" db="EMBL/GenBank/DDBJ databases">
        <title>Genomic of Agaribacillus aureum.</title>
        <authorList>
            <person name="Wang G."/>
        </authorList>
    </citation>
    <scope>NUCLEOTIDE SEQUENCE</scope>
    <source>
        <strain evidence="5">BMA12</strain>
    </source>
</reference>
<dbReference type="RefSeq" id="WP_346761831.1">
    <property type="nucleotide sequence ID" value="NZ_JAUJEB010000009.1"/>
</dbReference>
<gene>
    <name evidence="5" type="ORF">QQ020_30780</name>
</gene>
<evidence type="ECO:0000256" key="2">
    <source>
        <dbReference type="ARBA" id="ARBA00023125"/>
    </source>
</evidence>
<accession>A0ABT8LFC8</accession>
<sequence length="72" mass="8332">MSDKDIKKQFGKRIRELRLAKNLTQLDLSVIINTDNKHLSHIELGHVDVKLTTIHRLADALEIDIRELFKGD</sequence>
<dbReference type="EMBL" id="JAUJEB010000009">
    <property type="protein sequence ID" value="MDN5216494.1"/>
    <property type="molecule type" value="Genomic_DNA"/>
</dbReference>
<keyword evidence="2" id="KW-0238">DNA-binding</keyword>
<dbReference type="PANTHER" id="PTHR46797">
    <property type="entry name" value="HTH-TYPE TRANSCRIPTIONAL REGULATOR"/>
    <property type="match status" value="1"/>
</dbReference>
<keyword evidence="1" id="KW-0805">Transcription regulation</keyword>
<evidence type="ECO:0000313" key="5">
    <source>
        <dbReference type="EMBL" id="MDN5216494.1"/>
    </source>
</evidence>
<evidence type="ECO:0000256" key="1">
    <source>
        <dbReference type="ARBA" id="ARBA00023015"/>
    </source>
</evidence>
<dbReference type="Gene3D" id="1.10.260.40">
    <property type="entry name" value="lambda repressor-like DNA-binding domains"/>
    <property type="match status" value="1"/>
</dbReference>
<keyword evidence="6" id="KW-1185">Reference proteome</keyword>
<dbReference type="CDD" id="cd00093">
    <property type="entry name" value="HTH_XRE"/>
    <property type="match status" value="1"/>
</dbReference>
<protein>
    <submittedName>
        <fullName evidence="5">Helix-turn-helix transcriptional regulator</fullName>
    </submittedName>
</protein>